<feature type="transmembrane region" description="Helical" evidence="6">
    <location>
        <begin position="147"/>
        <end position="165"/>
    </location>
</feature>
<sequence>MEEGLLERKEESAARGYRDELMGEARRLGYLAGPMVGVTLTQYLVQVTSSMMVGHLGELALSSSAIATSLCGVTGFSLLLGMACGLDTLCGQAYGAKQYKKLGVHKYRAILSLLLVCLPISLIWVFMGKLLSLIGQDPLISQEAGRYAVWMIPALFAFATTQPLMKFLQSQSLILPMLLSSVVTLCLHIPLCWTMVFKTGLGNIGAALSISITYWVNVLILVLYIKYSDSCNATRVPLSMEAFHGINEFLRLAIPSAVMICLEWWSFELLVLLSGLLPNPTLETSVLSICLTSIAMLYTVPYGLGAAVSITDWVNVLILVLYIKYSDSCNATRAPLSMEAFHGINEFLRLAIPSAVMICLEWWSFELLVLLSGLLPNPTLETSVLSICLTSIAMLDTVPYGLGAAVSTRVANELGAGNSEGAHLAVRVAMSVTIIEALIVSVTIFTLRRVIGYAYSNEKEVVDYVNEMVPLICIAVILVGFQGVMSGIAQGCGWQHLGAYVNLGAFYLAGIPIAVVLGFLLHVGGKGLWIGILSGATIQSILLGIITYFTNWQKQAALARGRVFHERLPLEVN</sequence>
<keyword evidence="5 6" id="KW-0472">Membrane</keyword>
<dbReference type="GO" id="GO:0015297">
    <property type="term" value="F:antiporter activity"/>
    <property type="evidence" value="ECO:0007669"/>
    <property type="project" value="InterPro"/>
</dbReference>
<feature type="transmembrane region" description="Helical" evidence="6">
    <location>
        <begin position="527"/>
        <end position="550"/>
    </location>
</feature>
<feature type="transmembrane region" description="Helical" evidence="6">
    <location>
        <begin position="424"/>
        <end position="448"/>
    </location>
</feature>
<evidence type="ECO:0000256" key="3">
    <source>
        <dbReference type="ARBA" id="ARBA00022692"/>
    </source>
</evidence>
<dbReference type="GO" id="GO:0016020">
    <property type="term" value="C:membrane"/>
    <property type="evidence" value="ECO:0007669"/>
    <property type="project" value="UniProtKB-SubCell"/>
</dbReference>
<proteinExistence type="inferred from homology"/>
<dbReference type="Pfam" id="PF01554">
    <property type="entry name" value="MatE"/>
    <property type="match status" value="2"/>
</dbReference>
<gene>
    <name evidence="7" type="ORF">HPP92_019703</name>
</gene>
<comment type="caution">
    <text evidence="7">The sequence shown here is derived from an EMBL/GenBank/DDBJ whole genome shotgun (WGS) entry which is preliminary data.</text>
</comment>
<dbReference type="GO" id="GO:1990961">
    <property type="term" value="P:xenobiotic detoxification by transmembrane export across the plasma membrane"/>
    <property type="evidence" value="ECO:0007669"/>
    <property type="project" value="InterPro"/>
</dbReference>
<name>A0A835Q9H4_VANPL</name>
<feature type="transmembrane region" description="Helical" evidence="6">
    <location>
        <begin position="65"/>
        <end position="86"/>
    </location>
</feature>
<comment type="subcellular location">
    <subcellularLocation>
        <location evidence="1">Membrane</location>
        <topology evidence="1">Multi-pass membrane protein</topology>
    </subcellularLocation>
</comment>
<evidence type="ECO:0000256" key="4">
    <source>
        <dbReference type="ARBA" id="ARBA00022989"/>
    </source>
</evidence>
<evidence type="ECO:0000256" key="1">
    <source>
        <dbReference type="ARBA" id="ARBA00004141"/>
    </source>
</evidence>
<feature type="transmembrane region" description="Helical" evidence="6">
    <location>
        <begin position="468"/>
        <end position="488"/>
    </location>
</feature>
<evidence type="ECO:0000313" key="7">
    <source>
        <dbReference type="EMBL" id="KAG0465539.1"/>
    </source>
</evidence>
<comment type="similarity">
    <text evidence="2 6">Belongs to the multi antimicrobial extrusion (MATE) (TC 2.A.66.1) family.</text>
</comment>
<evidence type="ECO:0000256" key="6">
    <source>
        <dbReference type="RuleBase" id="RU004914"/>
    </source>
</evidence>
<dbReference type="PANTHER" id="PTHR11206">
    <property type="entry name" value="MULTIDRUG RESISTANCE PROTEIN"/>
    <property type="match status" value="1"/>
</dbReference>
<reference evidence="7 8" key="1">
    <citation type="journal article" date="2020" name="Nat. Food">
        <title>A phased Vanilla planifolia genome enables genetic improvement of flavour and production.</title>
        <authorList>
            <person name="Hasing T."/>
            <person name="Tang H."/>
            <person name="Brym M."/>
            <person name="Khazi F."/>
            <person name="Huang T."/>
            <person name="Chambers A.H."/>
        </authorList>
    </citation>
    <scope>NUCLEOTIDE SEQUENCE [LARGE SCALE GENOMIC DNA]</scope>
    <source>
        <tissue evidence="7">Leaf</tissue>
    </source>
</reference>
<keyword evidence="4 6" id="KW-1133">Transmembrane helix</keyword>
<feature type="transmembrane region" description="Helical" evidence="6">
    <location>
        <begin position="302"/>
        <end position="325"/>
    </location>
</feature>
<feature type="transmembrane region" description="Helical" evidence="6">
    <location>
        <begin position="177"/>
        <end position="197"/>
    </location>
</feature>
<accession>A0A835Q9H4</accession>
<evidence type="ECO:0000256" key="5">
    <source>
        <dbReference type="ARBA" id="ARBA00023136"/>
    </source>
</evidence>
<dbReference type="OrthoDB" id="2126698at2759"/>
<feature type="transmembrane region" description="Helical" evidence="6">
    <location>
        <begin position="203"/>
        <end position="225"/>
    </location>
</feature>
<evidence type="ECO:0000256" key="2">
    <source>
        <dbReference type="ARBA" id="ARBA00010199"/>
    </source>
</evidence>
<dbReference type="CDD" id="cd13132">
    <property type="entry name" value="MATE_eukaryotic"/>
    <property type="match status" value="1"/>
</dbReference>
<feature type="transmembrane region" description="Helical" evidence="6">
    <location>
        <begin position="28"/>
        <end position="45"/>
    </location>
</feature>
<dbReference type="InterPro" id="IPR045069">
    <property type="entry name" value="MATE_euk"/>
</dbReference>
<dbReference type="Proteomes" id="UP000639772">
    <property type="component" value="Chromosome 10"/>
</dbReference>
<keyword evidence="3 6" id="KW-0812">Transmembrane</keyword>
<evidence type="ECO:0000313" key="8">
    <source>
        <dbReference type="Proteomes" id="UP000639772"/>
    </source>
</evidence>
<feature type="transmembrane region" description="Helical" evidence="6">
    <location>
        <begin position="107"/>
        <end position="127"/>
    </location>
</feature>
<dbReference type="EMBL" id="JADCNM010000010">
    <property type="protein sequence ID" value="KAG0465539.1"/>
    <property type="molecule type" value="Genomic_DNA"/>
</dbReference>
<feature type="transmembrane region" description="Helical" evidence="6">
    <location>
        <begin position="249"/>
        <end position="267"/>
    </location>
</feature>
<feature type="transmembrane region" description="Helical" evidence="6">
    <location>
        <begin position="500"/>
        <end position="521"/>
    </location>
</feature>
<protein>
    <recommendedName>
        <fullName evidence="6">Protein DETOXIFICATION</fullName>
    </recommendedName>
    <alternativeName>
        <fullName evidence="6">Multidrug and toxic compound extrusion protein</fullName>
    </alternativeName>
</protein>
<dbReference type="InterPro" id="IPR002528">
    <property type="entry name" value="MATE_fam"/>
</dbReference>
<dbReference type="NCBIfam" id="TIGR00797">
    <property type="entry name" value="matE"/>
    <property type="match status" value="1"/>
</dbReference>
<dbReference type="GO" id="GO:0042910">
    <property type="term" value="F:xenobiotic transmembrane transporter activity"/>
    <property type="evidence" value="ECO:0007669"/>
    <property type="project" value="InterPro"/>
</dbReference>
<organism evidence="7 8">
    <name type="scientific">Vanilla planifolia</name>
    <name type="common">Vanilla</name>
    <dbReference type="NCBI Taxonomy" id="51239"/>
    <lineage>
        <taxon>Eukaryota</taxon>
        <taxon>Viridiplantae</taxon>
        <taxon>Streptophyta</taxon>
        <taxon>Embryophyta</taxon>
        <taxon>Tracheophyta</taxon>
        <taxon>Spermatophyta</taxon>
        <taxon>Magnoliopsida</taxon>
        <taxon>Liliopsida</taxon>
        <taxon>Asparagales</taxon>
        <taxon>Orchidaceae</taxon>
        <taxon>Vanilloideae</taxon>
        <taxon>Vanilleae</taxon>
        <taxon>Vanilla</taxon>
    </lineage>
</organism>
<dbReference type="AlphaFoldDB" id="A0A835Q9H4"/>